<dbReference type="EMBL" id="ML120662">
    <property type="protein sequence ID" value="RPA88816.1"/>
    <property type="molecule type" value="Genomic_DNA"/>
</dbReference>
<evidence type="ECO:0000313" key="2">
    <source>
        <dbReference type="Proteomes" id="UP000276215"/>
    </source>
</evidence>
<keyword evidence="2" id="KW-1185">Reference proteome</keyword>
<name>A0A3N4ISN3_9PEZI</name>
<evidence type="ECO:0000313" key="1">
    <source>
        <dbReference type="EMBL" id="RPA88816.1"/>
    </source>
</evidence>
<sequence>YTVCTVKLNSVISCSQSLDELGGKSHSFSLRFDLPLLILHILTMYSDVLS</sequence>
<reference evidence="1 2" key="1">
    <citation type="journal article" date="2018" name="Nat. Ecol. Evol.">
        <title>Pezizomycetes genomes reveal the molecular basis of ectomycorrhizal truffle lifestyle.</title>
        <authorList>
            <person name="Murat C."/>
            <person name="Payen T."/>
            <person name="Noel B."/>
            <person name="Kuo A."/>
            <person name="Morin E."/>
            <person name="Chen J."/>
            <person name="Kohler A."/>
            <person name="Krizsan K."/>
            <person name="Balestrini R."/>
            <person name="Da Silva C."/>
            <person name="Montanini B."/>
            <person name="Hainaut M."/>
            <person name="Levati E."/>
            <person name="Barry K.W."/>
            <person name="Belfiori B."/>
            <person name="Cichocki N."/>
            <person name="Clum A."/>
            <person name="Dockter R.B."/>
            <person name="Fauchery L."/>
            <person name="Guy J."/>
            <person name="Iotti M."/>
            <person name="Le Tacon F."/>
            <person name="Lindquist E.A."/>
            <person name="Lipzen A."/>
            <person name="Malagnac F."/>
            <person name="Mello A."/>
            <person name="Molinier V."/>
            <person name="Miyauchi S."/>
            <person name="Poulain J."/>
            <person name="Riccioni C."/>
            <person name="Rubini A."/>
            <person name="Sitrit Y."/>
            <person name="Splivallo R."/>
            <person name="Traeger S."/>
            <person name="Wang M."/>
            <person name="Zifcakova L."/>
            <person name="Wipf D."/>
            <person name="Zambonelli A."/>
            <person name="Paolocci F."/>
            <person name="Nowrousian M."/>
            <person name="Ottonello S."/>
            <person name="Baldrian P."/>
            <person name="Spatafora J.W."/>
            <person name="Henrissat B."/>
            <person name="Nagy L.G."/>
            <person name="Aury J.M."/>
            <person name="Wincker P."/>
            <person name="Grigoriev I.V."/>
            <person name="Bonfante P."/>
            <person name="Martin F.M."/>
        </authorList>
    </citation>
    <scope>NUCLEOTIDE SEQUENCE [LARGE SCALE GENOMIC DNA]</scope>
    <source>
        <strain evidence="1 2">120613-1</strain>
    </source>
</reference>
<organism evidence="1 2">
    <name type="scientific">Choiromyces venosus 120613-1</name>
    <dbReference type="NCBI Taxonomy" id="1336337"/>
    <lineage>
        <taxon>Eukaryota</taxon>
        <taxon>Fungi</taxon>
        <taxon>Dikarya</taxon>
        <taxon>Ascomycota</taxon>
        <taxon>Pezizomycotina</taxon>
        <taxon>Pezizomycetes</taxon>
        <taxon>Pezizales</taxon>
        <taxon>Tuberaceae</taxon>
        <taxon>Choiromyces</taxon>
    </lineage>
</organism>
<gene>
    <name evidence="1" type="ORF">L873DRAFT_1823990</name>
</gene>
<feature type="non-terminal residue" evidence="1">
    <location>
        <position position="1"/>
    </location>
</feature>
<proteinExistence type="predicted"/>
<protein>
    <submittedName>
        <fullName evidence="1">Uncharacterized protein</fullName>
    </submittedName>
</protein>
<accession>A0A3N4ISN3</accession>
<dbReference type="Proteomes" id="UP000276215">
    <property type="component" value="Unassembled WGS sequence"/>
</dbReference>
<dbReference type="AlphaFoldDB" id="A0A3N4ISN3"/>